<dbReference type="GO" id="GO:0006352">
    <property type="term" value="P:DNA-templated transcription initiation"/>
    <property type="evidence" value="ECO:0007669"/>
    <property type="project" value="InterPro"/>
</dbReference>
<dbReference type="AlphaFoldDB" id="A0A168J2V2"/>
<feature type="domain" description="RNA polymerase sigma factor 70 region 4 type 2" evidence="8">
    <location>
        <begin position="142"/>
        <end position="190"/>
    </location>
</feature>
<dbReference type="Gene3D" id="1.10.1740.10">
    <property type="match status" value="1"/>
</dbReference>
<dbReference type="Pfam" id="PF04542">
    <property type="entry name" value="Sigma70_r2"/>
    <property type="match status" value="1"/>
</dbReference>
<dbReference type="PANTHER" id="PTHR43133">
    <property type="entry name" value="RNA POLYMERASE ECF-TYPE SIGMA FACTO"/>
    <property type="match status" value="1"/>
</dbReference>
<accession>A0A168J2V2</accession>
<evidence type="ECO:0000256" key="5">
    <source>
        <dbReference type="ARBA" id="ARBA00023163"/>
    </source>
</evidence>
<dbReference type="InterPro" id="IPR036388">
    <property type="entry name" value="WH-like_DNA-bd_sf"/>
</dbReference>
<reference evidence="9 10" key="1">
    <citation type="submission" date="2016-03" db="EMBL/GenBank/DDBJ databases">
        <title>Draft genome sequence of Paenibacillus glacialis DSM 22343.</title>
        <authorList>
            <person name="Shin S.-K."/>
            <person name="Yi H."/>
        </authorList>
    </citation>
    <scope>NUCLEOTIDE SEQUENCE [LARGE SCALE GENOMIC DNA]</scope>
    <source>
        <strain evidence="9 10">DSM 22343</strain>
    </source>
</reference>
<dbReference type="InterPro" id="IPR013249">
    <property type="entry name" value="RNA_pol_sigma70_r4_t2"/>
</dbReference>
<evidence type="ECO:0000313" key="9">
    <source>
        <dbReference type="EMBL" id="OAB40088.1"/>
    </source>
</evidence>
<comment type="similarity">
    <text evidence="1 6">Belongs to the sigma-70 factor family. ECF subfamily.</text>
</comment>
<dbReference type="GO" id="GO:0016987">
    <property type="term" value="F:sigma factor activity"/>
    <property type="evidence" value="ECO:0007669"/>
    <property type="project" value="UniProtKB-KW"/>
</dbReference>
<feature type="domain" description="RNA polymerase sigma-70 region 2" evidence="7">
    <location>
        <begin position="32"/>
        <end position="95"/>
    </location>
</feature>
<comment type="caution">
    <text evidence="9">The sequence shown here is derived from an EMBL/GenBank/DDBJ whole genome shotgun (WGS) entry which is preliminary data.</text>
</comment>
<dbReference type="STRING" id="494026.PGLA_18165"/>
<name>A0A168J2V2_9BACL</name>
<dbReference type="PANTHER" id="PTHR43133:SF8">
    <property type="entry name" value="RNA POLYMERASE SIGMA FACTOR HI_1459-RELATED"/>
    <property type="match status" value="1"/>
</dbReference>
<evidence type="ECO:0000259" key="8">
    <source>
        <dbReference type="Pfam" id="PF08281"/>
    </source>
</evidence>
<dbReference type="PROSITE" id="PS01063">
    <property type="entry name" value="SIGMA70_ECF"/>
    <property type="match status" value="1"/>
</dbReference>
<organism evidence="9 10">
    <name type="scientific">Paenibacillus glacialis</name>
    <dbReference type="NCBI Taxonomy" id="494026"/>
    <lineage>
        <taxon>Bacteria</taxon>
        <taxon>Bacillati</taxon>
        <taxon>Bacillota</taxon>
        <taxon>Bacilli</taxon>
        <taxon>Bacillales</taxon>
        <taxon>Paenibacillaceae</taxon>
        <taxon>Paenibacillus</taxon>
    </lineage>
</organism>
<dbReference type="Pfam" id="PF08281">
    <property type="entry name" value="Sigma70_r4_2"/>
    <property type="match status" value="1"/>
</dbReference>
<sequence>MSNPFSDEYHEDEDLWLLNGALNGSKEALEELIKRHKDFIYNIAFKMVLSPFDAEDITQEVIIKIITKIGQFKRNSNIRTWIYKITVNHCLQMKKKWLEERYNTISMFETDLDSVAAIQLSSHEEVEMKELVEEARLSCMSGMLLCLSREQRMVYILGEIFNVPHDLGAELLDISKENFRQRLSRARKDLYNFMDRKCGLLNKNNPCRCQKKTKGFIEAGWVDPDQMKFNTSYTRKIKDVISVRDEGLKKIEENDYKTLQREHPFQEKEFAINTIKNIVNGSEIKGIFNL</sequence>
<dbReference type="Proteomes" id="UP000076967">
    <property type="component" value="Unassembled WGS sequence"/>
</dbReference>
<dbReference type="GO" id="GO:0003677">
    <property type="term" value="F:DNA binding"/>
    <property type="evidence" value="ECO:0007669"/>
    <property type="project" value="UniProtKB-KW"/>
</dbReference>
<dbReference type="EMBL" id="LVJH01000039">
    <property type="protein sequence ID" value="OAB40088.1"/>
    <property type="molecule type" value="Genomic_DNA"/>
</dbReference>
<dbReference type="OrthoDB" id="2732687at2"/>
<dbReference type="NCBIfam" id="TIGR02937">
    <property type="entry name" value="sigma70-ECF"/>
    <property type="match status" value="1"/>
</dbReference>
<evidence type="ECO:0000259" key="7">
    <source>
        <dbReference type="Pfam" id="PF04542"/>
    </source>
</evidence>
<evidence type="ECO:0000256" key="2">
    <source>
        <dbReference type="ARBA" id="ARBA00023015"/>
    </source>
</evidence>
<gene>
    <name evidence="9" type="ORF">PGLA_18165</name>
</gene>
<dbReference type="RefSeq" id="WP_068535583.1">
    <property type="nucleotide sequence ID" value="NZ_LVJH01000039.1"/>
</dbReference>
<proteinExistence type="inferred from homology"/>
<keyword evidence="4 6" id="KW-0238">DNA-binding</keyword>
<keyword evidence="2 6" id="KW-0805">Transcription regulation</keyword>
<keyword evidence="3 6" id="KW-0731">Sigma factor</keyword>
<evidence type="ECO:0000256" key="4">
    <source>
        <dbReference type="ARBA" id="ARBA00023125"/>
    </source>
</evidence>
<keyword evidence="5 6" id="KW-0804">Transcription</keyword>
<evidence type="ECO:0000256" key="6">
    <source>
        <dbReference type="RuleBase" id="RU000716"/>
    </source>
</evidence>
<dbReference type="InterPro" id="IPR013325">
    <property type="entry name" value="RNA_pol_sigma_r2"/>
</dbReference>
<dbReference type="InterPro" id="IPR013324">
    <property type="entry name" value="RNA_pol_sigma_r3/r4-like"/>
</dbReference>
<dbReference type="InterPro" id="IPR014284">
    <property type="entry name" value="RNA_pol_sigma-70_dom"/>
</dbReference>
<dbReference type="GO" id="GO:0006950">
    <property type="term" value="P:response to stress"/>
    <property type="evidence" value="ECO:0007669"/>
    <property type="project" value="UniProtKB-ARBA"/>
</dbReference>
<evidence type="ECO:0000256" key="1">
    <source>
        <dbReference type="ARBA" id="ARBA00010641"/>
    </source>
</evidence>
<keyword evidence="10" id="KW-1185">Reference proteome</keyword>
<evidence type="ECO:0000256" key="3">
    <source>
        <dbReference type="ARBA" id="ARBA00023082"/>
    </source>
</evidence>
<dbReference type="InterPro" id="IPR000838">
    <property type="entry name" value="RNA_pol_sigma70_ECF_CS"/>
</dbReference>
<dbReference type="InterPro" id="IPR039425">
    <property type="entry name" value="RNA_pol_sigma-70-like"/>
</dbReference>
<dbReference type="SUPFAM" id="SSF88946">
    <property type="entry name" value="Sigma2 domain of RNA polymerase sigma factors"/>
    <property type="match status" value="1"/>
</dbReference>
<evidence type="ECO:0000313" key="10">
    <source>
        <dbReference type="Proteomes" id="UP000076967"/>
    </source>
</evidence>
<dbReference type="Gene3D" id="1.10.10.10">
    <property type="entry name" value="Winged helix-like DNA-binding domain superfamily/Winged helix DNA-binding domain"/>
    <property type="match status" value="1"/>
</dbReference>
<protein>
    <recommendedName>
        <fullName evidence="6">RNA polymerase sigma factor</fullName>
    </recommendedName>
</protein>
<dbReference type="SUPFAM" id="SSF88659">
    <property type="entry name" value="Sigma3 and sigma4 domains of RNA polymerase sigma factors"/>
    <property type="match status" value="1"/>
</dbReference>
<dbReference type="InterPro" id="IPR007627">
    <property type="entry name" value="RNA_pol_sigma70_r2"/>
</dbReference>